<evidence type="ECO:0000313" key="3">
    <source>
        <dbReference type="Proteomes" id="UP000238322"/>
    </source>
</evidence>
<feature type="signal peptide" evidence="1">
    <location>
        <begin position="1"/>
        <end position="18"/>
    </location>
</feature>
<comment type="caution">
    <text evidence="2">The sequence shown here is derived from an EMBL/GenBank/DDBJ whole genome shotgun (WGS) entry which is preliminary data.</text>
</comment>
<proteinExistence type="predicted"/>
<dbReference type="RefSeq" id="WP_105329526.1">
    <property type="nucleotide sequence ID" value="NZ_PUHY01000006.1"/>
</dbReference>
<dbReference type="Proteomes" id="UP000238322">
    <property type="component" value="Unassembled WGS sequence"/>
</dbReference>
<dbReference type="OrthoDB" id="285400at2"/>
<sequence>MRALGYWLICMVLLSVLACSEQKPTASEVTNSDSSLTIEQWKSLPPSEKYDGAALKRLRKHDNKLKSERAWQKFMKEVVGPEMRVDMPRPDAKS</sequence>
<gene>
    <name evidence="2" type="ORF">C5Y83_09985</name>
</gene>
<keyword evidence="1" id="KW-0732">Signal</keyword>
<evidence type="ECO:0000313" key="2">
    <source>
        <dbReference type="EMBL" id="PQO36236.1"/>
    </source>
</evidence>
<name>A0A2S8FVM6_9BACT</name>
<evidence type="ECO:0000256" key="1">
    <source>
        <dbReference type="SAM" id="SignalP"/>
    </source>
</evidence>
<accession>A0A2S8FVM6</accession>
<protein>
    <submittedName>
        <fullName evidence="2">Uncharacterized protein</fullName>
    </submittedName>
</protein>
<feature type="chain" id="PRO_5015398577" evidence="1">
    <location>
        <begin position="19"/>
        <end position="94"/>
    </location>
</feature>
<organism evidence="2 3">
    <name type="scientific">Blastopirellula marina</name>
    <dbReference type="NCBI Taxonomy" id="124"/>
    <lineage>
        <taxon>Bacteria</taxon>
        <taxon>Pseudomonadati</taxon>
        <taxon>Planctomycetota</taxon>
        <taxon>Planctomycetia</taxon>
        <taxon>Pirellulales</taxon>
        <taxon>Pirellulaceae</taxon>
        <taxon>Blastopirellula</taxon>
    </lineage>
</organism>
<dbReference type="EMBL" id="PUHY01000006">
    <property type="protein sequence ID" value="PQO36236.1"/>
    <property type="molecule type" value="Genomic_DNA"/>
</dbReference>
<dbReference type="PROSITE" id="PS51257">
    <property type="entry name" value="PROKAR_LIPOPROTEIN"/>
    <property type="match status" value="1"/>
</dbReference>
<dbReference type="AlphaFoldDB" id="A0A2S8FVM6"/>
<reference evidence="2 3" key="1">
    <citation type="submission" date="2018-02" db="EMBL/GenBank/DDBJ databases">
        <title>Comparative genomes isolates from brazilian mangrove.</title>
        <authorList>
            <person name="Araujo J.E."/>
            <person name="Taketani R.G."/>
            <person name="Silva M.C.P."/>
            <person name="Loureco M.V."/>
            <person name="Andreote F.D."/>
        </authorList>
    </citation>
    <scope>NUCLEOTIDE SEQUENCE [LARGE SCALE GENOMIC DNA]</scope>
    <source>
        <strain evidence="2 3">Hex-1 MGV</strain>
    </source>
</reference>